<gene>
    <name evidence="3" type="ORF">CHLNCDRAFT_140979</name>
</gene>
<dbReference type="EMBL" id="GL433864">
    <property type="protein sequence ID" value="EFN51381.1"/>
    <property type="molecule type" value="Genomic_DNA"/>
</dbReference>
<proteinExistence type="predicted"/>
<accession>E1ZRX9</accession>
<keyword evidence="4" id="KW-1185">Reference proteome</keyword>
<name>E1ZRX9_CHLVA</name>
<dbReference type="AlphaFoldDB" id="E1ZRX9"/>
<dbReference type="GeneID" id="17350856"/>
<dbReference type="SUPFAM" id="SSF53474">
    <property type="entry name" value="alpha/beta-Hydrolases"/>
    <property type="match status" value="1"/>
</dbReference>
<dbReference type="OrthoDB" id="10638958at2759"/>
<dbReference type="GO" id="GO:0005576">
    <property type="term" value="C:extracellular region"/>
    <property type="evidence" value="ECO:0007669"/>
    <property type="project" value="InterPro"/>
</dbReference>
<reference evidence="3 4" key="1">
    <citation type="journal article" date="2010" name="Plant Cell">
        <title>The Chlorella variabilis NC64A genome reveals adaptation to photosymbiosis, coevolution with viruses, and cryptic sex.</title>
        <authorList>
            <person name="Blanc G."/>
            <person name="Duncan G."/>
            <person name="Agarkova I."/>
            <person name="Borodovsky M."/>
            <person name="Gurnon J."/>
            <person name="Kuo A."/>
            <person name="Lindquist E."/>
            <person name="Lucas S."/>
            <person name="Pangilinan J."/>
            <person name="Polle J."/>
            <person name="Salamov A."/>
            <person name="Terry A."/>
            <person name="Yamada T."/>
            <person name="Dunigan D.D."/>
            <person name="Grigoriev I.V."/>
            <person name="Claverie J.M."/>
            <person name="Van Etten J.L."/>
        </authorList>
    </citation>
    <scope>NUCLEOTIDE SEQUENCE [LARGE SCALE GENOMIC DNA]</scope>
    <source>
        <strain evidence="3 4">NC64A</strain>
    </source>
</reference>
<evidence type="ECO:0000313" key="4">
    <source>
        <dbReference type="Proteomes" id="UP000008141"/>
    </source>
</evidence>
<keyword evidence="1" id="KW-0732">Signal</keyword>
<evidence type="ECO:0008006" key="5">
    <source>
        <dbReference type="Google" id="ProtNLM"/>
    </source>
</evidence>
<evidence type="ECO:0000313" key="3">
    <source>
        <dbReference type="EMBL" id="EFN51381.1"/>
    </source>
</evidence>
<keyword evidence="2" id="KW-0378">Hydrolase</keyword>
<protein>
    <recommendedName>
        <fullName evidence="5">Phospholipase/carboxylesterase/thioesterase domain-containing protein</fullName>
    </recommendedName>
</protein>
<dbReference type="KEGG" id="cvr:CHLNCDRAFT_140979"/>
<sequence>MPRSGGKEGKLACSVSHGRSASYYLPPRYRERPVPVAVLLHDGGGTGRDMVQAFRQLAQAQRFAIVAPDSKVPWYWFPKFGAAGEDPAHVVACLAEALALPGVSLDAQRLLVAGFGEGGTFAPYIAFSTPAVTALAMLHAPLEENLLRLRNMPHVWYSGGKRDERLDYVTFNSSAAQLRLYCNLPSLTIKPRVAYPSKHRLEEREKKEVVAWWLASA</sequence>
<evidence type="ECO:0000256" key="2">
    <source>
        <dbReference type="ARBA" id="ARBA00022801"/>
    </source>
</evidence>
<dbReference type="RefSeq" id="XP_005843483.1">
    <property type="nucleotide sequence ID" value="XM_005843421.1"/>
</dbReference>
<organism evidence="4">
    <name type="scientific">Chlorella variabilis</name>
    <name type="common">Green alga</name>
    <dbReference type="NCBI Taxonomy" id="554065"/>
    <lineage>
        <taxon>Eukaryota</taxon>
        <taxon>Viridiplantae</taxon>
        <taxon>Chlorophyta</taxon>
        <taxon>core chlorophytes</taxon>
        <taxon>Trebouxiophyceae</taxon>
        <taxon>Chlorellales</taxon>
        <taxon>Chlorellaceae</taxon>
        <taxon>Chlorella clade</taxon>
        <taxon>Chlorella</taxon>
    </lineage>
</organism>
<dbReference type="InterPro" id="IPR010126">
    <property type="entry name" value="Esterase_phb"/>
</dbReference>
<dbReference type="Gene3D" id="3.40.50.1820">
    <property type="entry name" value="alpha/beta hydrolase"/>
    <property type="match status" value="1"/>
</dbReference>
<dbReference type="Pfam" id="PF10503">
    <property type="entry name" value="Esterase_PHB"/>
    <property type="match status" value="1"/>
</dbReference>
<dbReference type="InParanoid" id="E1ZRX9"/>
<dbReference type="Proteomes" id="UP000008141">
    <property type="component" value="Unassembled WGS sequence"/>
</dbReference>
<dbReference type="InterPro" id="IPR029058">
    <property type="entry name" value="AB_hydrolase_fold"/>
</dbReference>
<dbReference type="GO" id="GO:0016787">
    <property type="term" value="F:hydrolase activity"/>
    <property type="evidence" value="ECO:0007669"/>
    <property type="project" value="UniProtKB-KW"/>
</dbReference>
<evidence type="ECO:0000256" key="1">
    <source>
        <dbReference type="ARBA" id="ARBA00022729"/>
    </source>
</evidence>